<dbReference type="SUPFAM" id="SSF54292">
    <property type="entry name" value="2Fe-2S ferredoxin-like"/>
    <property type="match status" value="1"/>
</dbReference>
<dbReference type="SUPFAM" id="SSF52343">
    <property type="entry name" value="Ferredoxin reductase-like, C-terminal NADP-linked domain"/>
    <property type="match status" value="1"/>
</dbReference>
<dbReference type="CDD" id="cd06189">
    <property type="entry name" value="flavin_oxioreductase"/>
    <property type="match status" value="1"/>
</dbReference>
<gene>
    <name evidence="6" type="primary">ascD</name>
    <name evidence="6" type="ORF">SDENCHOL_10127</name>
</gene>
<dbReference type="InterPro" id="IPR017938">
    <property type="entry name" value="Riboflavin_synthase-like_b-brl"/>
</dbReference>
<dbReference type="InterPro" id="IPR001041">
    <property type="entry name" value="2Fe-2S_ferredoxin-type"/>
</dbReference>
<evidence type="ECO:0000313" key="6">
    <source>
        <dbReference type="EMBL" id="SMB21119.1"/>
    </source>
</evidence>
<dbReference type="PANTHER" id="PTHR47354:SF5">
    <property type="entry name" value="PROTEIN RFBI"/>
    <property type="match status" value="1"/>
</dbReference>
<dbReference type="PROSITE" id="PS51085">
    <property type="entry name" value="2FE2S_FER_2"/>
    <property type="match status" value="1"/>
</dbReference>
<keyword evidence="6" id="KW-0560">Oxidoreductase</keyword>
<dbReference type="InterPro" id="IPR039261">
    <property type="entry name" value="FNR_nucleotide-bd"/>
</dbReference>
<dbReference type="GO" id="GO:0051537">
    <property type="term" value="F:2 iron, 2 sulfur cluster binding"/>
    <property type="evidence" value="ECO:0007669"/>
    <property type="project" value="UniProtKB-KW"/>
</dbReference>
<dbReference type="InterPro" id="IPR036010">
    <property type="entry name" value="2Fe-2S_ferredoxin-like_sf"/>
</dbReference>
<dbReference type="InterPro" id="IPR012675">
    <property type="entry name" value="Beta-grasp_dom_sf"/>
</dbReference>
<dbReference type="EC" id="1.17.1.-" evidence="6"/>
<dbReference type="InterPro" id="IPR006058">
    <property type="entry name" value="2Fe2S_fd_BS"/>
</dbReference>
<dbReference type="InterPro" id="IPR001433">
    <property type="entry name" value="OxRdtase_FAD/NAD-bd"/>
</dbReference>
<dbReference type="PRINTS" id="PR00371">
    <property type="entry name" value="FPNCR"/>
</dbReference>
<dbReference type="Gene3D" id="2.40.30.10">
    <property type="entry name" value="Translation factors"/>
    <property type="match status" value="1"/>
</dbReference>
<evidence type="ECO:0000256" key="3">
    <source>
        <dbReference type="ARBA" id="ARBA00034078"/>
    </source>
</evidence>
<proteinExistence type="predicted"/>
<dbReference type="Proteomes" id="UP000242886">
    <property type="component" value="Chromosome SDENCHOL"/>
</dbReference>
<feature type="domain" description="2Fe-2S ferredoxin-type" evidence="4">
    <location>
        <begin position="3"/>
        <end position="93"/>
    </location>
</feature>
<feature type="domain" description="FAD-binding FR-type" evidence="5">
    <location>
        <begin position="100"/>
        <end position="200"/>
    </location>
</feature>
<dbReference type="Pfam" id="PF00175">
    <property type="entry name" value="NAD_binding_1"/>
    <property type="match status" value="1"/>
</dbReference>
<keyword evidence="2" id="KW-0479">Metal-binding</keyword>
<evidence type="ECO:0000259" key="5">
    <source>
        <dbReference type="PROSITE" id="PS51384"/>
    </source>
</evidence>
<dbReference type="InterPro" id="IPR001709">
    <property type="entry name" value="Flavoprot_Pyr_Nucl_cyt_Rdtase"/>
</dbReference>
<organism evidence="6 7">
    <name type="scientific">Sterolibacterium denitrificans</name>
    <dbReference type="NCBI Taxonomy" id="157592"/>
    <lineage>
        <taxon>Bacteria</taxon>
        <taxon>Pseudomonadati</taxon>
        <taxon>Pseudomonadota</taxon>
        <taxon>Betaproteobacteria</taxon>
        <taxon>Nitrosomonadales</taxon>
        <taxon>Sterolibacteriaceae</taxon>
        <taxon>Sterolibacterium</taxon>
    </lineage>
</organism>
<keyword evidence="2" id="KW-0408">Iron</keyword>
<dbReference type="PROSITE" id="PS51384">
    <property type="entry name" value="FAD_FR"/>
    <property type="match status" value="1"/>
</dbReference>
<dbReference type="InterPro" id="IPR017927">
    <property type="entry name" value="FAD-bd_FR_type"/>
</dbReference>
<evidence type="ECO:0000313" key="7">
    <source>
        <dbReference type="Proteomes" id="UP000242886"/>
    </source>
</evidence>
<dbReference type="SUPFAM" id="SSF63380">
    <property type="entry name" value="Riboflavin synthase domain-like"/>
    <property type="match status" value="1"/>
</dbReference>
<dbReference type="EMBL" id="LT837803">
    <property type="protein sequence ID" value="SMB21119.1"/>
    <property type="molecule type" value="Genomic_DNA"/>
</dbReference>
<dbReference type="InterPro" id="IPR008333">
    <property type="entry name" value="Cbr1-like_FAD-bd_dom"/>
</dbReference>
<dbReference type="PROSITE" id="PS00197">
    <property type="entry name" value="2FE2S_FER_1"/>
    <property type="match status" value="1"/>
</dbReference>
<keyword evidence="7" id="KW-1185">Reference proteome</keyword>
<keyword evidence="2" id="KW-0411">Iron-sulfur</keyword>
<protein>
    <submittedName>
        <fullName evidence="6">CDP-6-deoxy-L-threo-D-glycero-4-hexulose-3-dehydrase reductase</fullName>
        <ecNumber evidence="6">1.17.1.-</ecNumber>
    </submittedName>
</protein>
<reference evidence="6" key="1">
    <citation type="submission" date="2017-03" db="EMBL/GenBank/DDBJ databases">
        <authorList>
            <consortium name="AG Boll"/>
        </authorList>
    </citation>
    <scope>NUCLEOTIDE SEQUENCE [LARGE SCALE GENOMIC DNA]</scope>
    <source>
        <strain evidence="6">Chol</strain>
    </source>
</reference>
<name>A0A7Z7HNM2_9PROT</name>
<accession>A0A7Z7HNM2</accession>
<dbReference type="CDD" id="cd00207">
    <property type="entry name" value="fer2"/>
    <property type="match status" value="1"/>
</dbReference>
<evidence type="ECO:0000259" key="4">
    <source>
        <dbReference type="PROSITE" id="PS51085"/>
    </source>
</evidence>
<dbReference type="Gene3D" id="3.10.20.30">
    <property type="match status" value="1"/>
</dbReference>
<evidence type="ECO:0000256" key="1">
    <source>
        <dbReference type="ARBA" id="ARBA00001974"/>
    </source>
</evidence>
<dbReference type="Gene3D" id="3.40.50.80">
    <property type="entry name" value="Nucleotide-binding domain of ferredoxin-NADP reductase (FNR) module"/>
    <property type="match status" value="1"/>
</dbReference>
<sequence>MSHHISIQPSGHEYDVDENATILQAAIDAGIKLPYGCQNGACGACKGTVVSGEIDHGSAPIGTLPQDQRDAGMALFCCARPLSDLVIAAKVITAGKDIQVKTMPCRVQRLERLAPDVIALQLKLPTNERLQFLAGQYIEILLKNGQRRAFSLANAPYDDELLQLHIRLVPGGQFTEHVFNAMKEREMLRFEGPHGSFFLREDTSKPIILLAGGTGFAPIKSLVEYAIHSKIKRPMQLYWGARDRAGLYLPDLPLQWAAEHAHIGYVPVLSEPAADDAWSGRTGLVHQAVLADHADLSGYQVYACGAPAMIDAARRDFTARGLPEDEFYADAFTFAADTADTADTANTATAASRG</sequence>
<dbReference type="PANTHER" id="PTHR47354">
    <property type="entry name" value="NADH OXIDOREDUCTASE HCR"/>
    <property type="match status" value="1"/>
</dbReference>
<dbReference type="RefSeq" id="WP_154715697.1">
    <property type="nucleotide sequence ID" value="NZ_LT837803.1"/>
</dbReference>
<comment type="cofactor">
    <cofactor evidence="3">
        <name>[2Fe-2S] cluster</name>
        <dbReference type="ChEBI" id="CHEBI:190135"/>
    </cofactor>
</comment>
<dbReference type="Pfam" id="PF00111">
    <property type="entry name" value="Fer2"/>
    <property type="match status" value="1"/>
</dbReference>
<dbReference type="InterPro" id="IPR050415">
    <property type="entry name" value="MRET"/>
</dbReference>
<dbReference type="Pfam" id="PF00970">
    <property type="entry name" value="FAD_binding_6"/>
    <property type="match status" value="1"/>
</dbReference>
<comment type="cofactor">
    <cofactor evidence="1">
        <name>FAD</name>
        <dbReference type="ChEBI" id="CHEBI:57692"/>
    </cofactor>
</comment>
<dbReference type="PRINTS" id="PR00410">
    <property type="entry name" value="PHEHYDRXLASE"/>
</dbReference>
<keyword evidence="2" id="KW-0001">2Fe-2S</keyword>
<dbReference type="GO" id="GO:0016491">
    <property type="term" value="F:oxidoreductase activity"/>
    <property type="evidence" value="ECO:0007669"/>
    <property type="project" value="UniProtKB-KW"/>
</dbReference>
<dbReference type="AlphaFoldDB" id="A0A7Z7HNM2"/>
<evidence type="ECO:0000256" key="2">
    <source>
        <dbReference type="ARBA" id="ARBA00022714"/>
    </source>
</evidence>